<feature type="active site" description="Proton acceptor" evidence="4">
    <location>
        <position position="161"/>
    </location>
</feature>
<reference evidence="6 7" key="1">
    <citation type="journal article" date="2016" name="Nat. Biotechnol.">
        <title>Measurement of bacterial replication rates in microbial communities.</title>
        <authorList>
            <person name="Brown C.T."/>
            <person name="Olm M.R."/>
            <person name="Thomas B.C."/>
            <person name="Banfield J.F."/>
        </authorList>
    </citation>
    <scope>NUCLEOTIDE SEQUENCE [LARGE SCALE GENOMIC DNA]</scope>
    <source>
        <strain evidence="6">46_33</strain>
    </source>
</reference>
<dbReference type="SUPFAM" id="SSF52151">
    <property type="entry name" value="FabD/lysophospholipase-like"/>
    <property type="match status" value="1"/>
</dbReference>
<dbReference type="InterPro" id="IPR037483">
    <property type="entry name" value="YjjU-like"/>
</dbReference>
<dbReference type="InterPro" id="IPR050301">
    <property type="entry name" value="NTE"/>
</dbReference>
<evidence type="ECO:0000313" key="6">
    <source>
        <dbReference type="EMBL" id="OLA39548.1"/>
    </source>
</evidence>
<dbReference type="Proteomes" id="UP000186777">
    <property type="component" value="Unassembled WGS sequence"/>
</dbReference>
<dbReference type="PANTHER" id="PTHR14226">
    <property type="entry name" value="NEUROPATHY TARGET ESTERASE/SWISS CHEESE D.MELANOGASTER"/>
    <property type="match status" value="1"/>
</dbReference>
<evidence type="ECO:0000313" key="7">
    <source>
        <dbReference type="Proteomes" id="UP000186777"/>
    </source>
</evidence>
<keyword evidence="3 4" id="KW-0443">Lipid metabolism</keyword>
<dbReference type="AlphaFoldDB" id="A0A1Q6RAY8"/>
<dbReference type="Pfam" id="PF19890">
    <property type="entry name" value="DUF6363"/>
    <property type="match status" value="1"/>
</dbReference>
<evidence type="ECO:0000256" key="3">
    <source>
        <dbReference type="ARBA" id="ARBA00023098"/>
    </source>
</evidence>
<dbReference type="GO" id="GO:0016787">
    <property type="term" value="F:hydrolase activity"/>
    <property type="evidence" value="ECO:0007669"/>
    <property type="project" value="UniProtKB-UniRule"/>
</dbReference>
<dbReference type="GO" id="GO:0016042">
    <property type="term" value="P:lipid catabolic process"/>
    <property type="evidence" value="ECO:0007669"/>
    <property type="project" value="UniProtKB-UniRule"/>
</dbReference>
<dbReference type="Pfam" id="PF01734">
    <property type="entry name" value="Patatin"/>
    <property type="match status" value="1"/>
</dbReference>
<dbReference type="InterPro" id="IPR016035">
    <property type="entry name" value="Acyl_Trfase/lysoPLipase"/>
</dbReference>
<feature type="short sequence motif" description="DGA/G" evidence="4">
    <location>
        <begin position="161"/>
        <end position="163"/>
    </location>
</feature>
<evidence type="ECO:0000256" key="2">
    <source>
        <dbReference type="ARBA" id="ARBA00022963"/>
    </source>
</evidence>
<accession>A0A1Q6RAY8</accession>
<dbReference type="PANTHER" id="PTHR14226:SF25">
    <property type="entry name" value="PHOSPHOESTERASE"/>
    <property type="match status" value="1"/>
</dbReference>
<feature type="short sequence motif" description="GXGXXG" evidence="4">
    <location>
        <begin position="12"/>
        <end position="17"/>
    </location>
</feature>
<dbReference type="RefSeq" id="WP_303679202.1">
    <property type="nucleotide sequence ID" value="NZ_MNTG01000001.1"/>
</dbReference>
<gene>
    <name evidence="6" type="ORF">BHW43_01305</name>
</gene>
<keyword evidence="2 4" id="KW-0442">Lipid degradation</keyword>
<dbReference type="InterPro" id="IPR002641">
    <property type="entry name" value="PNPLA_dom"/>
</dbReference>
<sequence>MHLQKTALVLEGGGMRGMFSAGVFEAFLAHQLTFPYITAVSAGACNILSYMSAQPLRTRQIIEHYVTDKRYFSVRNWIKSGSIFGFDFIFNELPKQLLPFDYAAYRAYPGVLQVAATDIVNGESVWYDQEAMGQDFIPVRASSSMPFVAPVVKHEGRALLDGALLAPIPYQRALDAGYEKLIVVLTRNEGYRKKKGVPKFLLKSVYKKYPKLWEIMEQRPKLYNEQLEAVEKMEREGKAIIIRPQIPLTIDKFDIKPHKLLALHDHGIGCGLAAIDRIKELEQQ</sequence>
<dbReference type="Gene3D" id="3.40.1090.10">
    <property type="entry name" value="Cytosolic phospholipase A2 catalytic domain"/>
    <property type="match status" value="2"/>
</dbReference>
<proteinExistence type="predicted"/>
<keyword evidence="1 4" id="KW-0378">Hydrolase</keyword>
<dbReference type="CDD" id="cd07208">
    <property type="entry name" value="Pat_hypo_Ecoli_yjju_like"/>
    <property type="match status" value="1"/>
</dbReference>
<name>A0A1Q6RAY8_9FIRM</name>
<dbReference type="EMBL" id="MNTG01000001">
    <property type="protein sequence ID" value="OLA39548.1"/>
    <property type="molecule type" value="Genomic_DNA"/>
</dbReference>
<dbReference type="PROSITE" id="PS51635">
    <property type="entry name" value="PNPLA"/>
    <property type="match status" value="1"/>
</dbReference>
<evidence type="ECO:0000256" key="1">
    <source>
        <dbReference type="ARBA" id="ARBA00022801"/>
    </source>
</evidence>
<evidence type="ECO:0000259" key="5">
    <source>
        <dbReference type="PROSITE" id="PS51635"/>
    </source>
</evidence>
<comment type="caution">
    <text evidence="6">The sequence shown here is derived from an EMBL/GenBank/DDBJ whole genome shotgun (WGS) entry which is preliminary data.</text>
</comment>
<feature type="domain" description="PNPLA" evidence="5">
    <location>
        <begin position="8"/>
        <end position="174"/>
    </location>
</feature>
<protein>
    <recommendedName>
        <fullName evidence="5">PNPLA domain-containing protein</fullName>
    </recommendedName>
</protein>
<organism evidence="6 7">
    <name type="scientific">Phascolarctobacterium succinatutens</name>
    <dbReference type="NCBI Taxonomy" id="626940"/>
    <lineage>
        <taxon>Bacteria</taxon>
        <taxon>Bacillati</taxon>
        <taxon>Bacillota</taxon>
        <taxon>Negativicutes</taxon>
        <taxon>Acidaminococcales</taxon>
        <taxon>Acidaminococcaceae</taxon>
        <taxon>Phascolarctobacterium</taxon>
    </lineage>
</organism>
<dbReference type="InterPro" id="IPR045943">
    <property type="entry name" value="DUF6363"/>
</dbReference>
<feature type="active site" description="Nucleophile" evidence="4">
    <location>
        <position position="41"/>
    </location>
</feature>
<evidence type="ECO:0000256" key="4">
    <source>
        <dbReference type="PROSITE-ProRule" id="PRU01161"/>
    </source>
</evidence>
<comment type="caution">
    <text evidence="4">Lacks conserved residue(s) required for the propagation of feature annotation.</text>
</comment>